<organism evidence="2 3">
    <name type="scientific">Dovyalis caffra</name>
    <dbReference type="NCBI Taxonomy" id="77055"/>
    <lineage>
        <taxon>Eukaryota</taxon>
        <taxon>Viridiplantae</taxon>
        <taxon>Streptophyta</taxon>
        <taxon>Embryophyta</taxon>
        <taxon>Tracheophyta</taxon>
        <taxon>Spermatophyta</taxon>
        <taxon>Magnoliopsida</taxon>
        <taxon>eudicotyledons</taxon>
        <taxon>Gunneridae</taxon>
        <taxon>Pentapetalae</taxon>
        <taxon>rosids</taxon>
        <taxon>fabids</taxon>
        <taxon>Malpighiales</taxon>
        <taxon>Salicaceae</taxon>
        <taxon>Flacourtieae</taxon>
        <taxon>Dovyalis</taxon>
    </lineage>
</organism>
<feature type="region of interest" description="Disordered" evidence="1">
    <location>
        <begin position="1"/>
        <end position="26"/>
    </location>
</feature>
<evidence type="ECO:0000256" key="1">
    <source>
        <dbReference type="SAM" id="MobiDB-lite"/>
    </source>
</evidence>
<protein>
    <submittedName>
        <fullName evidence="2">Uncharacterized protein</fullName>
    </submittedName>
</protein>
<gene>
    <name evidence="2" type="ORF">DCAF_LOCUS11672</name>
</gene>
<accession>A0AAV1RIU2</accession>
<dbReference type="AlphaFoldDB" id="A0AAV1RIU2"/>
<evidence type="ECO:0000313" key="3">
    <source>
        <dbReference type="Proteomes" id="UP001314170"/>
    </source>
</evidence>
<dbReference type="Proteomes" id="UP001314170">
    <property type="component" value="Unassembled WGS sequence"/>
</dbReference>
<keyword evidence="3" id="KW-1185">Reference proteome</keyword>
<name>A0AAV1RIU2_9ROSI</name>
<evidence type="ECO:0000313" key="2">
    <source>
        <dbReference type="EMBL" id="CAK7336661.1"/>
    </source>
</evidence>
<feature type="compositionally biased region" description="Basic and acidic residues" evidence="1">
    <location>
        <begin position="7"/>
        <end position="24"/>
    </location>
</feature>
<sequence>MPPRTKPPIERKPKGQSGKGKEAALLEPQPDLVAQFGAPFTIYSRKKVLHLKKLDDDQVFYLTKYT</sequence>
<dbReference type="EMBL" id="CAWUPB010001009">
    <property type="protein sequence ID" value="CAK7336661.1"/>
    <property type="molecule type" value="Genomic_DNA"/>
</dbReference>
<reference evidence="2 3" key="1">
    <citation type="submission" date="2024-01" db="EMBL/GenBank/DDBJ databases">
        <authorList>
            <person name="Waweru B."/>
        </authorList>
    </citation>
    <scope>NUCLEOTIDE SEQUENCE [LARGE SCALE GENOMIC DNA]</scope>
</reference>
<proteinExistence type="predicted"/>
<comment type="caution">
    <text evidence="2">The sequence shown here is derived from an EMBL/GenBank/DDBJ whole genome shotgun (WGS) entry which is preliminary data.</text>
</comment>